<feature type="non-terminal residue" evidence="4">
    <location>
        <position position="1"/>
    </location>
</feature>
<dbReference type="STRING" id="299467.A0A443S2V4"/>
<dbReference type="SUPFAM" id="SSF56574">
    <property type="entry name" value="Serpins"/>
    <property type="match status" value="1"/>
</dbReference>
<dbReference type="Pfam" id="PF00079">
    <property type="entry name" value="Serpin"/>
    <property type="match status" value="1"/>
</dbReference>
<dbReference type="InterPro" id="IPR036186">
    <property type="entry name" value="Serpin_sf"/>
</dbReference>
<dbReference type="Proteomes" id="UP000288716">
    <property type="component" value="Unassembled WGS sequence"/>
</dbReference>
<dbReference type="PANTHER" id="PTHR11461">
    <property type="entry name" value="SERINE PROTEASE INHIBITOR, SERPIN"/>
    <property type="match status" value="1"/>
</dbReference>
<evidence type="ECO:0000259" key="3">
    <source>
        <dbReference type="Pfam" id="PF00079"/>
    </source>
</evidence>
<reference evidence="4 5" key="1">
    <citation type="journal article" date="2018" name="Gigascience">
        <title>Genomes of trombidid mites reveal novel predicted allergens and laterally-transferred genes associated with secondary metabolism.</title>
        <authorList>
            <person name="Dong X."/>
            <person name="Chaisiri K."/>
            <person name="Xia D."/>
            <person name="Armstrong S.D."/>
            <person name="Fang Y."/>
            <person name="Donnelly M.J."/>
            <person name="Kadowaki T."/>
            <person name="McGarry J.W."/>
            <person name="Darby A.C."/>
            <person name="Makepeace B.L."/>
        </authorList>
    </citation>
    <scope>NUCLEOTIDE SEQUENCE [LARGE SCALE GENOMIC DNA]</scope>
    <source>
        <strain evidence="4">UoL-UT</strain>
    </source>
</reference>
<proteinExistence type="inferred from homology"/>
<gene>
    <name evidence="4" type="ORF">B4U80_09996</name>
</gene>
<evidence type="ECO:0000256" key="1">
    <source>
        <dbReference type="ARBA" id="ARBA00009500"/>
    </source>
</evidence>
<protein>
    <submittedName>
        <fullName evidence="4">Antichymotrypsin-2-like isoform X6</fullName>
    </submittedName>
</protein>
<dbReference type="Gene3D" id="2.30.39.10">
    <property type="entry name" value="Alpha-1-antitrypsin, domain 1"/>
    <property type="match status" value="1"/>
</dbReference>
<dbReference type="Gene3D" id="6.20.40.10">
    <property type="match status" value="1"/>
</dbReference>
<evidence type="ECO:0000313" key="5">
    <source>
        <dbReference type="Proteomes" id="UP000288716"/>
    </source>
</evidence>
<dbReference type="InterPro" id="IPR000215">
    <property type="entry name" value="Serpin_fam"/>
</dbReference>
<evidence type="ECO:0000313" key="4">
    <source>
        <dbReference type="EMBL" id="RWS21859.1"/>
    </source>
</evidence>
<feature type="domain" description="Serpin" evidence="3">
    <location>
        <begin position="1"/>
        <end position="152"/>
    </location>
</feature>
<dbReference type="AlphaFoldDB" id="A0A443S2V4"/>
<keyword evidence="2" id="KW-0325">Glycoprotein</keyword>
<dbReference type="OrthoDB" id="6488090at2759"/>
<name>A0A443S2V4_9ACAR</name>
<dbReference type="InterPro" id="IPR042185">
    <property type="entry name" value="Serpin_sf_2"/>
</dbReference>
<dbReference type="VEuPathDB" id="VectorBase:LDEU010180"/>
<sequence>KFVQIPYKGDMSMYILLPDERDGLQQLVEGWKKDELKDMIKHMNYTLMNLMLPKFEFDYEIDLLKTFEKMGVDIKPVWSSIHPTLYVSQALHKAKIKVHEAGTEAAAVTVLLFETFSAQRPVYPMELKVDRPFVFVIRDDISNVNLFVGTVNML</sequence>
<keyword evidence="5" id="KW-1185">Reference proteome</keyword>
<evidence type="ECO:0000256" key="2">
    <source>
        <dbReference type="ARBA" id="ARBA00023180"/>
    </source>
</evidence>
<dbReference type="GO" id="GO:0004867">
    <property type="term" value="F:serine-type endopeptidase inhibitor activity"/>
    <property type="evidence" value="ECO:0007669"/>
    <property type="project" value="InterPro"/>
</dbReference>
<dbReference type="PROSITE" id="PS00284">
    <property type="entry name" value="SERPIN"/>
    <property type="match status" value="1"/>
</dbReference>
<accession>A0A443S2V4</accession>
<dbReference type="PANTHER" id="PTHR11461:SF211">
    <property type="entry name" value="GH10112P-RELATED"/>
    <property type="match status" value="1"/>
</dbReference>
<dbReference type="CDD" id="cd00172">
    <property type="entry name" value="serpin"/>
    <property type="match status" value="1"/>
</dbReference>
<comment type="similarity">
    <text evidence="1">Belongs to the serpin family.</text>
</comment>
<organism evidence="4 5">
    <name type="scientific">Leptotrombidium deliense</name>
    <dbReference type="NCBI Taxonomy" id="299467"/>
    <lineage>
        <taxon>Eukaryota</taxon>
        <taxon>Metazoa</taxon>
        <taxon>Ecdysozoa</taxon>
        <taxon>Arthropoda</taxon>
        <taxon>Chelicerata</taxon>
        <taxon>Arachnida</taxon>
        <taxon>Acari</taxon>
        <taxon>Acariformes</taxon>
        <taxon>Trombidiformes</taxon>
        <taxon>Prostigmata</taxon>
        <taxon>Anystina</taxon>
        <taxon>Parasitengona</taxon>
        <taxon>Trombiculoidea</taxon>
        <taxon>Trombiculidae</taxon>
        <taxon>Leptotrombidium</taxon>
    </lineage>
</organism>
<dbReference type="InterPro" id="IPR023795">
    <property type="entry name" value="Serpin_CS"/>
</dbReference>
<comment type="caution">
    <text evidence="4">The sequence shown here is derived from an EMBL/GenBank/DDBJ whole genome shotgun (WGS) entry which is preliminary data.</text>
</comment>
<dbReference type="InterPro" id="IPR023796">
    <property type="entry name" value="Serpin_dom"/>
</dbReference>
<dbReference type="EMBL" id="NCKV01010534">
    <property type="protein sequence ID" value="RWS21859.1"/>
    <property type="molecule type" value="Genomic_DNA"/>
</dbReference>
<dbReference type="GO" id="GO:0005615">
    <property type="term" value="C:extracellular space"/>
    <property type="evidence" value="ECO:0007669"/>
    <property type="project" value="InterPro"/>
</dbReference>